<sequence>MMKITILSWGDWILLSVETAAGKESWLIRRAAPPRPAPAPSRAMTTKPSKPSTGSDPWDELLRSLLGGR</sequence>
<feature type="compositionally biased region" description="Polar residues" evidence="1">
    <location>
        <begin position="44"/>
        <end position="55"/>
    </location>
</feature>
<name>A0A0S2DAR1_LYSEN</name>
<evidence type="ECO:0000256" key="1">
    <source>
        <dbReference type="SAM" id="MobiDB-lite"/>
    </source>
</evidence>
<dbReference type="PATRIC" id="fig|69.6.peg.32"/>
<dbReference type="Proteomes" id="UP000061569">
    <property type="component" value="Chromosome"/>
</dbReference>
<dbReference type="KEGG" id="lez:GLE_0025"/>
<accession>A0A0S2DAR1</accession>
<reference evidence="2 3" key="1">
    <citation type="submission" date="2015-11" db="EMBL/GenBank/DDBJ databases">
        <title>Genome sequences of Lysobacter enzymogenes strain C3 and Lysobacter antibioticus ATCC 29479.</title>
        <authorList>
            <person name="Kobayashi D.Y."/>
        </authorList>
    </citation>
    <scope>NUCLEOTIDE SEQUENCE [LARGE SCALE GENOMIC DNA]</scope>
    <source>
        <strain evidence="2 3">C3</strain>
    </source>
</reference>
<feature type="region of interest" description="Disordered" evidence="1">
    <location>
        <begin position="31"/>
        <end position="59"/>
    </location>
</feature>
<proteinExistence type="predicted"/>
<evidence type="ECO:0000313" key="2">
    <source>
        <dbReference type="EMBL" id="ALN55384.1"/>
    </source>
</evidence>
<protein>
    <submittedName>
        <fullName evidence="2">Uncharacterized protein</fullName>
    </submittedName>
</protein>
<organism evidence="2 3">
    <name type="scientific">Lysobacter enzymogenes</name>
    <dbReference type="NCBI Taxonomy" id="69"/>
    <lineage>
        <taxon>Bacteria</taxon>
        <taxon>Pseudomonadati</taxon>
        <taxon>Pseudomonadota</taxon>
        <taxon>Gammaproteobacteria</taxon>
        <taxon>Lysobacterales</taxon>
        <taxon>Lysobacteraceae</taxon>
        <taxon>Lysobacter</taxon>
    </lineage>
</organism>
<dbReference type="STRING" id="69.GLE_0025"/>
<evidence type="ECO:0000313" key="3">
    <source>
        <dbReference type="Proteomes" id="UP000061569"/>
    </source>
</evidence>
<dbReference type="EMBL" id="CP013140">
    <property type="protein sequence ID" value="ALN55384.1"/>
    <property type="molecule type" value="Genomic_DNA"/>
</dbReference>
<gene>
    <name evidence="2" type="ORF">GLE_0025</name>
</gene>
<dbReference type="AlphaFoldDB" id="A0A0S2DAR1"/>